<dbReference type="STRING" id="1104324.P186_0549"/>
<dbReference type="BioCyc" id="PSP1104324:GJSN-539-MONOMER"/>
<organism evidence="2 3">
    <name type="scientific">Pyrobaculum ferrireducens</name>
    <dbReference type="NCBI Taxonomy" id="1104324"/>
    <lineage>
        <taxon>Archaea</taxon>
        <taxon>Thermoproteota</taxon>
        <taxon>Thermoprotei</taxon>
        <taxon>Thermoproteales</taxon>
        <taxon>Thermoproteaceae</taxon>
        <taxon>Pyrobaculum</taxon>
    </lineage>
</organism>
<dbReference type="OrthoDB" id="27930at2157"/>
<protein>
    <submittedName>
        <fullName evidence="2">Uncharacterized protein</fullName>
    </submittedName>
</protein>
<accession>G7VH98</accession>
<dbReference type="KEGG" id="pyr:P186_0549"/>
<gene>
    <name evidence="2" type="ORF">P186_0549</name>
</gene>
<reference evidence="2 3" key="1">
    <citation type="journal article" date="2012" name="J. Bacteriol.">
        <title>Complete genome sequence of strain 1860, a crenarchaeon of the genus pyrobaculum able to grow with various electron acceptors.</title>
        <authorList>
            <person name="Mardanov A.V."/>
            <person name="Gumerov V.M."/>
            <person name="Slobodkina G.B."/>
            <person name="Beletsky A.V."/>
            <person name="Bonch-Osmolovskaya E.A."/>
            <person name="Ravin N.V."/>
            <person name="Skryabin K.G."/>
        </authorList>
    </citation>
    <scope>NUCLEOTIDE SEQUENCE [LARGE SCALE GENOMIC DNA]</scope>
    <source>
        <strain evidence="2 3">1860</strain>
    </source>
</reference>
<dbReference type="Proteomes" id="UP000005867">
    <property type="component" value="Chromosome"/>
</dbReference>
<sequence length="621" mass="66471">MKSWAPLLVLLAALSASAGPMVVVTYIVKPDGTVESSAKLQEVLINNSPVAVNKSGVLLPPYSAVVREVGVRNVFPPFLRLETELEYVNGSLSSGVLYAKGGVAVKLTLKMWQILPISTPVVVSVAVDDKVAVLYEEPPSTISQVSGATVYYWTLLVKNYTEFTLTFKVREFGSFGAVRMPTVLATAALDINRTVNALEGQVRGYRLAAAQLSNLSNAVSTFTDVVYQGVQNLTQLVQILNATGIAMDEGATALNASTYAIEALRRQLLALGDATRGVALTINQSLLLVDYQYTALITAANLLETQSAALTSYSRAAGDAARSLGDIRRQLAATRDSLYKARYSVDNALKSVEEARGKVAGINATATLAREAIDGAVSLLDTAASQLRSLRDTIDSLISAVEAAISAVDSATQTLETTSKSLGELAPLLNSTAASTRSNATVLRRDMPRVLLNASRNLYQISANLNKTGDEVTRLANPLYNASKTLRAVGKKLREAAASLEKLRADQVKALPRLGAVKSVVDNYTQTVEAQIKELEMQKRALEIYYAAVNSSKIELRYFVELPIVVKNVTITLSPRSKSLSAKGVGLEGAFPPYAVALIIATAAAGVVMSRKIQRKNWGRP</sequence>
<name>G7VH98_9CREN</name>
<keyword evidence="1" id="KW-1133">Transmembrane helix</keyword>
<keyword evidence="3" id="KW-1185">Reference proteome</keyword>
<keyword evidence="1" id="KW-0812">Transmembrane</keyword>
<dbReference type="EMBL" id="CP003098">
    <property type="protein sequence ID" value="AET32001.1"/>
    <property type="molecule type" value="Genomic_DNA"/>
</dbReference>
<dbReference type="eggNOG" id="arCOG05585">
    <property type="taxonomic scope" value="Archaea"/>
</dbReference>
<feature type="transmembrane region" description="Helical" evidence="1">
    <location>
        <begin position="591"/>
        <end position="610"/>
    </location>
</feature>
<evidence type="ECO:0000313" key="2">
    <source>
        <dbReference type="EMBL" id="AET32001.1"/>
    </source>
</evidence>
<dbReference type="SUPFAM" id="SSF57997">
    <property type="entry name" value="Tropomyosin"/>
    <property type="match status" value="1"/>
</dbReference>
<proteinExistence type="predicted"/>
<evidence type="ECO:0000313" key="3">
    <source>
        <dbReference type="Proteomes" id="UP000005867"/>
    </source>
</evidence>
<dbReference type="RefSeq" id="WP_014287829.1">
    <property type="nucleotide sequence ID" value="NC_016645.1"/>
</dbReference>
<dbReference type="GeneID" id="11594815"/>
<dbReference type="HOGENOM" id="CLU_443882_0_0_2"/>
<evidence type="ECO:0000256" key="1">
    <source>
        <dbReference type="SAM" id="Phobius"/>
    </source>
</evidence>
<dbReference type="AlphaFoldDB" id="G7VH98"/>
<keyword evidence="1" id="KW-0472">Membrane</keyword>